<evidence type="ECO:0000256" key="7">
    <source>
        <dbReference type="SAM" id="SignalP"/>
    </source>
</evidence>
<dbReference type="InterPro" id="IPR013320">
    <property type="entry name" value="ConA-like_dom_sf"/>
</dbReference>
<dbReference type="InterPro" id="IPR050546">
    <property type="entry name" value="Glycosyl_Hydrlase_16"/>
</dbReference>
<dbReference type="GO" id="GO:0009277">
    <property type="term" value="C:fungal-type cell wall"/>
    <property type="evidence" value="ECO:0007669"/>
    <property type="project" value="TreeGrafter"/>
</dbReference>
<dbReference type="OrthoDB" id="4781at2759"/>
<organism evidence="10 11">
    <name type="scientific">Jaminaea rosea</name>
    <dbReference type="NCBI Taxonomy" id="1569628"/>
    <lineage>
        <taxon>Eukaryota</taxon>
        <taxon>Fungi</taxon>
        <taxon>Dikarya</taxon>
        <taxon>Basidiomycota</taxon>
        <taxon>Ustilaginomycotina</taxon>
        <taxon>Exobasidiomycetes</taxon>
        <taxon>Microstromatales</taxon>
        <taxon>Microstromatales incertae sedis</taxon>
        <taxon>Jaminaea</taxon>
    </lineage>
</organism>
<accession>A0A316UUY8</accession>
<evidence type="ECO:0000313" key="11">
    <source>
        <dbReference type="Proteomes" id="UP000245884"/>
    </source>
</evidence>
<evidence type="ECO:0000256" key="6">
    <source>
        <dbReference type="SAM" id="MobiDB-lite"/>
    </source>
</evidence>
<evidence type="ECO:0000256" key="4">
    <source>
        <dbReference type="ARBA" id="ARBA00023295"/>
    </source>
</evidence>
<dbReference type="GO" id="GO:0031505">
    <property type="term" value="P:fungal-type cell wall organization"/>
    <property type="evidence" value="ECO:0007669"/>
    <property type="project" value="TreeGrafter"/>
</dbReference>
<dbReference type="GO" id="GO:0004553">
    <property type="term" value="F:hydrolase activity, hydrolyzing O-glycosyl compounds"/>
    <property type="evidence" value="ECO:0007669"/>
    <property type="project" value="InterPro"/>
</dbReference>
<evidence type="ECO:0000256" key="5">
    <source>
        <dbReference type="PROSITE-ProRule" id="PRU00261"/>
    </source>
</evidence>
<dbReference type="InterPro" id="IPR000757">
    <property type="entry name" value="Beta-glucanase-like"/>
</dbReference>
<feature type="signal peptide" evidence="7">
    <location>
        <begin position="1"/>
        <end position="29"/>
    </location>
</feature>
<dbReference type="PROSITE" id="PS51762">
    <property type="entry name" value="GH16_2"/>
    <property type="match status" value="1"/>
</dbReference>
<sequence length="356" mass="37911">MRSLLSSSFATLALVGLLCLTLNASPARAVCSANNKCGRDAPCCSSSGYCGSSAEYCLANCNPIGSLSPSSCAAMPTCQNTHIDFTDNRKHWVNLKGFNGDASLAPLTLDSGNIKLTNEGAVMQLTKANQDVGTQLSTTRYLYYGEVSATFKHTNNAGIVGTMILMSPTHDELDYEFTTANRHEVQTNAFYRGQTSDNDANAETIPASAMGGKSFTTSDFHTYTIKWSPTTIHWSVDGKVVRTIARSSRRVAKTKKTAAHYAYPATPARVQLSIWCAGCPGNAPGTRAWSGGKPDWSKAEKVDGKQAFTVTVKSLDVKCDTPASIGSSPAMSFAGGALDSETGEPRVVPTKRKTTI</sequence>
<gene>
    <name evidence="10" type="ORF">BDZ90DRAFT_217976</name>
</gene>
<dbReference type="InterPro" id="IPR036861">
    <property type="entry name" value="Endochitinase-like_sf"/>
</dbReference>
<dbReference type="Gene3D" id="3.30.60.10">
    <property type="entry name" value="Endochitinase-like"/>
    <property type="match status" value="1"/>
</dbReference>
<keyword evidence="11" id="KW-1185">Reference proteome</keyword>
<dbReference type="Proteomes" id="UP000245884">
    <property type="component" value="Unassembled WGS sequence"/>
</dbReference>
<keyword evidence="2 7" id="KW-0732">Signal</keyword>
<feature type="chain" id="PRO_5016260438" evidence="7">
    <location>
        <begin position="30"/>
        <end position="356"/>
    </location>
</feature>
<dbReference type="PANTHER" id="PTHR10963">
    <property type="entry name" value="GLYCOSYL HYDROLASE-RELATED"/>
    <property type="match status" value="1"/>
</dbReference>
<dbReference type="GO" id="GO:0016757">
    <property type="term" value="F:glycosyltransferase activity"/>
    <property type="evidence" value="ECO:0007669"/>
    <property type="project" value="TreeGrafter"/>
</dbReference>
<dbReference type="GO" id="GO:0005975">
    <property type="term" value="P:carbohydrate metabolic process"/>
    <property type="evidence" value="ECO:0007669"/>
    <property type="project" value="InterPro"/>
</dbReference>
<dbReference type="RefSeq" id="XP_025363732.1">
    <property type="nucleotide sequence ID" value="XM_025504345.1"/>
</dbReference>
<dbReference type="GO" id="GO:0030246">
    <property type="term" value="F:carbohydrate binding"/>
    <property type="evidence" value="ECO:0007669"/>
    <property type="project" value="UniProtKB-KW"/>
</dbReference>
<feature type="region of interest" description="Disordered" evidence="6">
    <location>
        <begin position="330"/>
        <end position="356"/>
    </location>
</feature>
<dbReference type="PROSITE" id="PS00026">
    <property type="entry name" value="CHIT_BIND_I_1"/>
    <property type="match status" value="1"/>
</dbReference>
<feature type="domain" description="GH16" evidence="9">
    <location>
        <begin position="68"/>
        <end position="305"/>
    </location>
</feature>
<feature type="domain" description="Chitin-binding type-1" evidence="8">
    <location>
        <begin position="28"/>
        <end position="74"/>
    </location>
</feature>
<protein>
    <submittedName>
        <fullName evidence="10">Concanavalin A-like lectin/glucanase</fullName>
    </submittedName>
</protein>
<dbReference type="EMBL" id="KZ819664">
    <property type="protein sequence ID" value="PWN29120.1"/>
    <property type="molecule type" value="Genomic_DNA"/>
</dbReference>
<dbReference type="PANTHER" id="PTHR10963:SF22">
    <property type="entry name" value="GLYCOSIDASE CRH2-RELATED"/>
    <property type="match status" value="1"/>
</dbReference>
<evidence type="ECO:0000313" key="10">
    <source>
        <dbReference type="EMBL" id="PWN29120.1"/>
    </source>
</evidence>
<dbReference type="GeneID" id="37026168"/>
<evidence type="ECO:0000259" key="8">
    <source>
        <dbReference type="PROSITE" id="PS50941"/>
    </source>
</evidence>
<dbReference type="PROSITE" id="PS50941">
    <property type="entry name" value="CHIT_BIND_I_2"/>
    <property type="match status" value="1"/>
</dbReference>
<keyword evidence="3" id="KW-0378">Hydrolase</keyword>
<dbReference type="Pfam" id="PF00722">
    <property type="entry name" value="Glyco_hydro_16"/>
    <property type="match status" value="1"/>
</dbReference>
<dbReference type="InterPro" id="IPR001002">
    <property type="entry name" value="Chitin-bd_1"/>
</dbReference>
<evidence type="ECO:0000256" key="1">
    <source>
        <dbReference type="ARBA" id="ARBA00022669"/>
    </source>
</evidence>
<evidence type="ECO:0000256" key="3">
    <source>
        <dbReference type="ARBA" id="ARBA00022801"/>
    </source>
</evidence>
<keyword evidence="1 5" id="KW-0147">Chitin-binding</keyword>
<dbReference type="InterPro" id="IPR018371">
    <property type="entry name" value="Chitin-binding_1_CS"/>
</dbReference>
<keyword evidence="4" id="KW-0326">Glycosidase</keyword>
<dbReference type="Gene3D" id="2.60.120.200">
    <property type="match status" value="1"/>
</dbReference>
<proteinExistence type="predicted"/>
<evidence type="ECO:0000259" key="9">
    <source>
        <dbReference type="PROSITE" id="PS51762"/>
    </source>
</evidence>
<keyword evidence="5" id="KW-1015">Disulfide bond</keyword>
<evidence type="ECO:0000256" key="2">
    <source>
        <dbReference type="ARBA" id="ARBA00022729"/>
    </source>
</evidence>
<name>A0A316UUY8_9BASI</name>
<dbReference type="GO" id="GO:0008061">
    <property type="term" value="F:chitin binding"/>
    <property type="evidence" value="ECO:0007669"/>
    <property type="project" value="UniProtKB-UniRule"/>
</dbReference>
<dbReference type="AlphaFoldDB" id="A0A316UUY8"/>
<comment type="caution">
    <text evidence="5">Lacks conserved residue(s) required for the propagation of feature annotation.</text>
</comment>
<keyword evidence="10" id="KW-0430">Lectin</keyword>
<reference evidence="10 11" key="1">
    <citation type="journal article" date="2018" name="Mol. Biol. Evol.">
        <title>Broad Genomic Sampling Reveals a Smut Pathogenic Ancestry of the Fungal Clade Ustilaginomycotina.</title>
        <authorList>
            <person name="Kijpornyongpan T."/>
            <person name="Mondo S.J."/>
            <person name="Barry K."/>
            <person name="Sandor L."/>
            <person name="Lee J."/>
            <person name="Lipzen A."/>
            <person name="Pangilinan J."/>
            <person name="LaButti K."/>
            <person name="Hainaut M."/>
            <person name="Henrissat B."/>
            <person name="Grigoriev I.V."/>
            <person name="Spatafora J.W."/>
            <person name="Aime M.C."/>
        </authorList>
    </citation>
    <scope>NUCLEOTIDE SEQUENCE [LARGE SCALE GENOMIC DNA]</scope>
    <source>
        <strain evidence="10 11">MCA 5214</strain>
    </source>
</reference>
<feature type="disulfide bond" evidence="5">
    <location>
        <begin position="43"/>
        <end position="57"/>
    </location>
</feature>
<dbReference type="STRING" id="1569628.A0A316UUY8"/>
<dbReference type="SUPFAM" id="SSF49899">
    <property type="entry name" value="Concanavalin A-like lectins/glucanases"/>
    <property type="match status" value="1"/>
</dbReference>